<proteinExistence type="predicted"/>
<dbReference type="AlphaFoldDB" id="A0A8T0QCS0"/>
<evidence type="ECO:0000313" key="2">
    <source>
        <dbReference type="Proteomes" id="UP000823388"/>
    </source>
</evidence>
<reference evidence="1" key="1">
    <citation type="submission" date="2020-05" db="EMBL/GenBank/DDBJ databases">
        <title>WGS assembly of Panicum virgatum.</title>
        <authorList>
            <person name="Lovell J.T."/>
            <person name="Jenkins J."/>
            <person name="Shu S."/>
            <person name="Juenger T.E."/>
            <person name="Schmutz J."/>
        </authorList>
    </citation>
    <scope>NUCLEOTIDE SEQUENCE</scope>
    <source>
        <strain evidence="1">AP13</strain>
    </source>
</reference>
<dbReference type="Proteomes" id="UP000823388">
    <property type="component" value="Chromosome 7K"/>
</dbReference>
<gene>
    <name evidence="1" type="ORF">PVAP13_7KG025035</name>
</gene>
<keyword evidence="2" id="KW-1185">Reference proteome</keyword>
<name>A0A8T0QCS0_PANVG</name>
<accession>A0A8T0QCS0</accession>
<protein>
    <submittedName>
        <fullName evidence="1">Uncharacterized protein</fullName>
    </submittedName>
</protein>
<organism evidence="1 2">
    <name type="scientific">Panicum virgatum</name>
    <name type="common">Blackwell switchgrass</name>
    <dbReference type="NCBI Taxonomy" id="38727"/>
    <lineage>
        <taxon>Eukaryota</taxon>
        <taxon>Viridiplantae</taxon>
        <taxon>Streptophyta</taxon>
        <taxon>Embryophyta</taxon>
        <taxon>Tracheophyta</taxon>
        <taxon>Spermatophyta</taxon>
        <taxon>Magnoliopsida</taxon>
        <taxon>Liliopsida</taxon>
        <taxon>Poales</taxon>
        <taxon>Poaceae</taxon>
        <taxon>PACMAD clade</taxon>
        <taxon>Panicoideae</taxon>
        <taxon>Panicodae</taxon>
        <taxon>Paniceae</taxon>
        <taxon>Panicinae</taxon>
        <taxon>Panicum</taxon>
        <taxon>Panicum sect. Hiantes</taxon>
    </lineage>
</organism>
<sequence length="215" mass="24184">MFMRLDLSCSGCRQPHLLDGACQCTLTAGSLDEACGQLLCYSCSRAHSIITSHPCFRVVGLDSRIMAGVIDCPYRCDANLTPANYMKHTRSCNLRELMCPMAMCYKEDIPLIRCGTSVVLEGQEEYFVFFVTEIGLYFIWLGDAEAKPDLPSFLLKVYLYQAGPDGRPREELGHYLSPHPARIMDVIHLCVIPSVSNINITQQSFYLRVLIEDRA</sequence>
<comment type="caution">
    <text evidence="1">The sequence shown here is derived from an EMBL/GenBank/DDBJ whole genome shotgun (WGS) entry which is preliminary data.</text>
</comment>
<evidence type="ECO:0000313" key="1">
    <source>
        <dbReference type="EMBL" id="KAG2571008.1"/>
    </source>
</evidence>
<dbReference type="EMBL" id="CM029049">
    <property type="protein sequence ID" value="KAG2571008.1"/>
    <property type="molecule type" value="Genomic_DNA"/>
</dbReference>